<reference evidence="6 7" key="1">
    <citation type="journal article" date="2004" name="Science">
        <title>The genome of the diatom Thalassiosira pseudonana: ecology, evolution, and metabolism.</title>
        <authorList>
            <person name="Armbrust E.V."/>
            <person name="Berges J.A."/>
            <person name="Bowler C."/>
            <person name="Green B.R."/>
            <person name="Martinez D."/>
            <person name="Putnam N.H."/>
            <person name="Zhou S."/>
            <person name="Allen A.E."/>
            <person name="Apt K.E."/>
            <person name="Bechner M."/>
            <person name="Brzezinski M.A."/>
            <person name="Chaal B.K."/>
            <person name="Chiovitti A."/>
            <person name="Davis A.K."/>
            <person name="Demarest M.S."/>
            <person name="Detter J.C."/>
            <person name="Glavina T."/>
            <person name="Goodstein D."/>
            <person name="Hadi M.Z."/>
            <person name="Hellsten U."/>
            <person name="Hildebrand M."/>
            <person name="Jenkins B.D."/>
            <person name="Jurka J."/>
            <person name="Kapitonov V.V."/>
            <person name="Kroger N."/>
            <person name="Lau W.W."/>
            <person name="Lane T.W."/>
            <person name="Larimer F.W."/>
            <person name="Lippmeier J.C."/>
            <person name="Lucas S."/>
            <person name="Medina M."/>
            <person name="Montsant A."/>
            <person name="Obornik M."/>
            <person name="Parker M.S."/>
            <person name="Palenik B."/>
            <person name="Pazour G.J."/>
            <person name="Richardson P.M."/>
            <person name="Rynearson T.A."/>
            <person name="Saito M.A."/>
            <person name="Schwartz D.C."/>
            <person name="Thamatrakoln K."/>
            <person name="Valentin K."/>
            <person name="Vardi A."/>
            <person name="Wilkerson F.P."/>
            <person name="Rokhsar D.S."/>
        </authorList>
    </citation>
    <scope>NUCLEOTIDE SEQUENCE [LARGE SCALE GENOMIC DNA]</scope>
    <source>
        <strain evidence="6 7">CCMP1335</strain>
    </source>
</reference>
<organism evidence="6 7">
    <name type="scientific">Thalassiosira pseudonana</name>
    <name type="common">Marine diatom</name>
    <name type="synonym">Cyclotella nana</name>
    <dbReference type="NCBI Taxonomy" id="35128"/>
    <lineage>
        <taxon>Eukaryota</taxon>
        <taxon>Sar</taxon>
        <taxon>Stramenopiles</taxon>
        <taxon>Ochrophyta</taxon>
        <taxon>Bacillariophyta</taxon>
        <taxon>Coscinodiscophyceae</taxon>
        <taxon>Thalassiosirophycidae</taxon>
        <taxon>Thalassiosirales</taxon>
        <taxon>Thalassiosiraceae</taxon>
        <taxon>Thalassiosira</taxon>
    </lineage>
</organism>
<proteinExistence type="predicted"/>
<keyword evidence="2" id="KW-0808">Transferase</keyword>
<dbReference type="RefSeq" id="XP_002293062.1">
    <property type="nucleotide sequence ID" value="XM_002293026.1"/>
</dbReference>
<accession>B8CAK3</accession>
<dbReference type="PANTHER" id="PTHR20961:SF124">
    <property type="entry name" value="GLYCOSYLTRANSFERASE"/>
    <property type="match status" value="1"/>
</dbReference>
<keyword evidence="1" id="KW-0328">Glycosyltransferase</keyword>
<dbReference type="HOGENOM" id="CLU_641741_0_0_1"/>
<dbReference type="PaxDb" id="35128-Thaps9174"/>
<evidence type="ECO:0000259" key="5">
    <source>
        <dbReference type="Pfam" id="PF04577"/>
    </source>
</evidence>
<evidence type="ECO:0000256" key="4">
    <source>
        <dbReference type="SAM" id="MobiDB-lite"/>
    </source>
</evidence>
<evidence type="ECO:0000256" key="1">
    <source>
        <dbReference type="ARBA" id="ARBA00022676"/>
    </source>
</evidence>
<sequence>MQQTQQSEQQQCTAIHDEAVSIGPNPEKWDTSNIATTRGDMKDDFSLPAFRVSNELQHPNTIEQSALITQQLNECHIDSSSHMLLEALDSSSSTSLELVRDTTHGVDIAIVLSASNFAERNVYHILHMESGLWCLFLALQNAAESLGKGRATPTIHLILPMQWSNPTGTAVARALASAHGAELLIFEQNSTFIEQQLYLKLYHVHGPFFGGVSDLLRAGTIGFNWPLWDSFKFEMHRLASPFGVMYSETVRRGNKIQLLKQQLDVTNSSPLSGVEDTGHVLIVQRRGDRRLVGSRNGSFVEVVDAICNLGIPVKVIEFEDLSAEQQIQSAQSANVLVAAHGAALSHAAWMKPGGAIVEVLMRQGFVEFGDYHKADYANLARFFGLKYVYYDPLELLPKEDLISSKLIVVDTDELARVVFCLYRSTVQT</sequence>
<dbReference type="GO" id="GO:0016757">
    <property type="term" value="F:glycosyltransferase activity"/>
    <property type="evidence" value="ECO:0000318"/>
    <property type="project" value="GO_Central"/>
</dbReference>
<dbReference type="PANTHER" id="PTHR20961">
    <property type="entry name" value="GLYCOSYLTRANSFERASE"/>
    <property type="match status" value="1"/>
</dbReference>
<evidence type="ECO:0000313" key="6">
    <source>
        <dbReference type="EMBL" id="EED89523.1"/>
    </source>
</evidence>
<feature type="domain" description="Glycosyltransferase 61 catalytic" evidence="5">
    <location>
        <begin position="270"/>
        <end position="357"/>
    </location>
</feature>
<dbReference type="EMBL" id="CM000647">
    <property type="protein sequence ID" value="EED89523.1"/>
    <property type="molecule type" value="Genomic_DNA"/>
</dbReference>
<name>B8CAK3_THAPS</name>
<dbReference type="Pfam" id="PF04577">
    <property type="entry name" value="Glyco_transf_61"/>
    <property type="match status" value="1"/>
</dbReference>
<dbReference type="InParanoid" id="B8CAK3"/>
<dbReference type="Proteomes" id="UP000001449">
    <property type="component" value="Chromosome 12"/>
</dbReference>
<keyword evidence="3" id="KW-0325">Glycoprotein</keyword>
<evidence type="ECO:0000256" key="3">
    <source>
        <dbReference type="ARBA" id="ARBA00023180"/>
    </source>
</evidence>
<reference evidence="6 7" key="2">
    <citation type="journal article" date="2008" name="Nature">
        <title>The Phaeodactylum genome reveals the evolutionary history of diatom genomes.</title>
        <authorList>
            <person name="Bowler C."/>
            <person name="Allen A.E."/>
            <person name="Badger J.H."/>
            <person name="Grimwood J."/>
            <person name="Jabbari K."/>
            <person name="Kuo A."/>
            <person name="Maheswari U."/>
            <person name="Martens C."/>
            <person name="Maumus F."/>
            <person name="Otillar R.P."/>
            <person name="Rayko E."/>
            <person name="Salamov A."/>
            <person name="Vandepoele K."/>
            <person name="Beszteri B."/>
            <person name="Gruber A."/>
            <person name="Heijde M."/>
            <person name="Katinka M."/>
            <person name="Mock T."/>
            <person name="Valentin K."/>
            <person name="Verret F."/>
            <person name="Berges J.A."/>
            <person name="Brownlee C."/>
            <person name="Cadoret J.P."/>
            <person name="Chiovitti A."/>
            <person name="Choi C.J."/>
            <person name="Coesel S."/>
            <person name="De Martino A."/>
            <person name="Detter J.C."/>
            <person name="Durkin C."/>
            <person name="Falciatore A."/>
            <person name="Fournet J."/>
            <person name="Haruta M."/>
            <person name="Huysman M.J."/>
            <person name="Jenkins B.D."/>
            <person name="Jiroutova K."/>
            <person name="Jorgensen R.E."/>
            <person name="Joubert Y."/>
            <person name="Kaplan A."/>
            <person name="Kroger N."/>
            <person name="Kroth P.G."/>
            <person name="La Roche J."/>
            <person name="Lindquist E."/>
            <person name="Lommer M."/>
            <person name="Martin-Jezequel V."/>
            <person name="Lopez P.J."/>
            <person name="Lucas S."/>
            <person name="Mangogna M."/>
            <person name="McGinnis K."/>
            <person name="Medlin L.K."/>
            <person name="Montsant A."/>
            <person name="Oudot-Le Secq M.P."/>
            <person name="Napoli C."/>
            <person name="Obornik M."/>
            <person name="Parker M.S."/>
            <person name="Petit J.L."/>
            <person name="Porcel B.M."/>
            <person name="Poulsen N."/>
            <person name="Robison M."/>
            <person name="Rychlewski L."/>
            <person name="Rynearson T.A."/>
            <person name="Schmutz J."/>
            <person name="Shapiro H."/>
            <person name="Siaut M."/>
            <person name="Stanley M."/>
            <person name="Sussman M.R."/>
            <person name="Taylor A.R."/>
            <person name="Vardi A."/>
            <person name="von Dassow P."/>
            <person name="Vyverman W."/>
            <person name="Willis A."/>
            <person name="Wyrwicz L.S."/>
            <person name="Rokhsar D.S."/>
            <person name="Weissenbach J."/>
            <person name="Armbrust E.V."/>
            <person name="Green B.R."/>
            <person name="Van de Peer Y."/>
            <person name="Grigoriev I.V."/>
        </authorList>
    </citation>
    <scope>NUCLEOTIDE SEQUENCE [LARGE SCALE GENOMIC DNA]</scope>
    <source>
        <strain evidence="6 7">CCMP1335</strain>
    </source>
</reference>
<protein>
    <recommendedName>
        <fullName evidence="5">Glycosyltransferase 61 catalytic domain-containing protein</fullName>
    </recommendedName>
</protein>
<dbReference type="AlphaFoldDB" id="B8CAK3"/>
<gene>
    <name evidence="6" type="ORF">THAPSDRAFT_9174</name>
</gene>
<feature type="region of interest" description="Disordered" evidence="4">
    <location>
        <begin position="1"/>
        <end position="29"/>
    </location>
</feature>
<keyword evidence="7" id="KW-1185">Reference proteome</keyword>
<evidence type="ECO:0000313" key="7">
    <source>
        <dbReference type="Proteomes" id="UP000001449"/>
    </source>
</evidence>
<evidence type="ECO:0000256" key="2">
    <source>
        <dbReference type="ARBA" id="ARBA00022679"/>
    </source>
</evidence>
<dbReference type="KEGG" id="tps:THAPSDRAFT_9174"/>
<dbReference type="GeneID" id="7447989"/>
<feature type="compositionally biased region" description="Low complexity" evidence="4">
    <location>
        <begin position="1"/>
        <end position="11"/>
    </location>
</feature>
<dbReference type="InterPro" id="IPR007657">
    <property type="entry name" value="Glycosyltransferase_61"/>
</dbReference>
<dbReference type="InterPro" id="IPR049625">
    <property type="entry name" value="Glyco_transf_61_cat"/>
</dbReference>